<proteinExistence type="predicted"/>
<feature type="compositionally biased region" description="Basic and acidic residues" evidence="1">
    <location>
        <begin position="26"/>
        <end position="35"/>
    </location>
</feature>
<protein>
    <submittedName>
        <fullName evidence="2">Uncharacterized protein</fullName>
    </submittedName>
</protein>
<sequence>MRSEARSSPARLPLRRPSPPCPLTGDDPRPFGDGMDKDVKSAVALCFAIRIRI</sequence>
<name>A0A0V1GAI9_TRIPS</name>
<organism evidence="2 3">
    <name type="scientific">Trichinella pseudospiralis</name>
    <name type="common">Parasitic roundworm</name>
    <dbReference type="NCBI Taxonomy" id="6337"/>
    <lineage>
        <taxon>Eukaryota</taxon>
        <taxon>Metazoa</taxon>
        <taxon>Ecdysozoa</taxon>
        <taxon>Nematoda</taxon>
        <taxon>Enoplea</taxon>
        <taxon>Dorylaimia</taxon>
        <taxon>Trichinellida</taxon>
        <taxon>Trichinellidae</taxon>
        <taxon>Trichinella</taxon>
    </lineage>
</organism>
<gene>
    <name evidence="2" type="ORF">T4C_4698</name>
</gene>
<accession>A0A0V1GAI9</accession>
<evidence type="ECO:0000313" key="3">
    <source>
        <dbReference type="Proteomes" id="UP000054826"/>
    </source>
</evidence>
<feature type="region of interest" description="Disordered" evidence="1">
    <location>
        <begin position="1"/>
        <end position="35"/>
    </location>
</feature>
<dbReference type="AlphaFoldDB" id="A0A0V1GAI9"/>
<reference evidence="2 3" key="1">
    <citation type="submission" date="2015-01" db="EMBL/GenBank/DDBJ databases">
        <title>Evolution of Trichinella species and genotypes.</title>
        <authorList>
            <person name="Korhonen P.K."/>
            <person name="Edoardo P."/>
            <person name="Giuseppe L.R."/>
            <person name="Gasser R.B."/>
        </authorList>
    </citation>
    <scope>NUCLEOTIDE SEQUENCE [LARGE SCALE GENOMIC DNA]</scope>
    <source>
        <strain evidence="2">ISS176</strain>
    </source>
</reference>
<comment type="caution">
    <text evidence="2">The sequence shown here is derived from an EMBL/GenBank/DDBJ whole genome shotgun (WGS) entry which is preliminary data.</text>
</comment>
<evidence type="ECO:0000256" key="1">
    <source>
        <dbReference type="SAM" id="MobiDB-lite"/>
    </source>
</evidence>
<feature type="compositionally biased region" description="Low complexity" evidence="1">
    <location>
        <begin position="1"/>
        <end position="12"/>
    </location>
</feature>
<dbReference type="EMBL" id="JYDV01004670">
    <property type="protein sequence ID" value="KRY95199.1"/>
    <property type="molecule type" value="Genomic_DNA"/>
</dbReference>
<dbReference type="Proteomes" id="UP000054826">
    <property type="component" value="Unassembled WGS sequence"/>
</dbReference>
<evidence type="ECO:0000313" key="2">
    <source>
        <dbReference type="EMBL" id="KRY95199.1"/>
    </source>
</evidence>